<gene>
    <name evidence="2" type="ORF">ACFPCZ_06780</name>
</gene>
<organism evidence="2 3">
    <name type="scientific">Streptomonospora arabica</name>
    <dbReference type="NCBI Taxonomy" id="412417"/>
    <lineage>
        <taxon>Bacteria</taxon>
        <taxon>Bacillati</taxon>
        <taxon>Actinomycetota</taxon>
        <taxon>Actinomycetes</taxon>
        <taxon>Streptosporangiales</taxon>
        <taxon>Nocardiopsidaceae</taxon>
        <taxon>Streptomonospora</taxon>
    </lineage>
</organism>
<comment type="caution">
    <text evidence="2">The sequence shown here is derived from an EMBL/GenBank/DDBJ whole genome shotgun (WGS) entry which is preliminary data.</text>
</comment>
<keyword evidence="3" id="KW-1185">Reference proteome</keyword>
<evidence type="ECO:0000313" key="2">
    <source>
        <dbReference type="EMBL" id="MFC4866330.1"/>
    </source>
</evidence>
<dbReference type="Pfam" id="PF19575">
    <property type="entry name" value="HTH_58"/>
    <property type="match status" value="1"/>
</dbReference>
<dbReference type="Proteomes" id="UP001595858">
    <property type="component" value="Unassembled WGS sequence"/>
</dbReference>
<sequence length="78" mass="8300">MTRPHTPRRRRAGVLRRLQRDAEAIAAAYADGASIRDPAAEHACSYTTMHTLLTGAGVQLRAPGCGPSRSSSGTRQPS</sequence>
<dbReference type="InterPro" id="IPR045745">
    <property type="entry name" value="HTH_58_Actinobacteria-type"/>
</dbReference>
<accession>A0ABV9SIN6</accession>
<proteinExistence type="predicted"/>
<reference evidence="3" key="1">
    <citation type="journal article" date="2019" name="Int. J. Syst. Evol. Microbiol.">
        <title>The Global Catalogue of Microorganisms (GCM) 10K type strain sequencing project: providing services to taxonomists for standard genome sequencing and annotation.</title>
        <authorList>
            <consortium name="The Broad Institute Genomics Platform"/>
            <consortium name="The Broad Institute Genome Sequencing Center for Infectious Disease"/>
            <person name="Wu L."/>
            <person name="Ma J."/>
        </authorList>
    </citation>
    <scope>NUCLEOTIDE SEQUENCE [LARGE SCALE GENOMIC DNA]</scope>
    <source>
        <strain evidence="3">CGMCC 4.7304</strain>
    </source>
</reference>
<dbReference type="RefSeq" id="WP_344139891.1">
    <property type="nucleotide sequence ID" value="NZ_BAAAQI010000001.1"/>
</dbReference>
<protein>
    <submittedName>
        <fullName evidence="2">Helix-turn-helix domain-containing protein</fullName>
    </submittedName>
</protein>
<name>A0ABV9SIN6_9ACTN</name>
<feature type="domain" description="Helix-turn-helix" evidence="1">
    <location>
        <begin position="22"/>
        <end position="65"/>
    </location>
</feature>
<evidence type="ECO:0000313" key="3">
    <source>
        <dbReference type="Proteomes" id="UP001595858"/>
    </source>
</evidence>
<evidence type="ECO:0000259" key="1">
    <source>
        <dbReference type="Pfam" id="PF19575"/>
    </source>
</evidence>
<dbReference type="EMBL" id="JBHSIY010000006">
    <property type="protein sequence ID" value="MFC4866330.1"/>
    <property type="molecule type" value="Genomic_DNA"/>
</dbReference>